<feature type="domain" description="UspA" evidence="3">
    <location>
        <begin position="54"/>
        <end position="113"/>
    </location>
</feature>
<dbReference type="KEGG" id="bgg:CFK41_05390"/>
<organism evidence="4 5">
    <name type="scientific">Brachybacterium ginsengisoli</name>
    <dbReference type="NCBI Taxonomy" id="1331682"/>
    <lineage>
        <taxon>Bacteria</taxon>
        <taxon>Bacillati</taxon>
        <taxon>Actinomycetota</taxon>
        <taxon>Actinomycetes</taxon>
        <taxon>Micrococcales</taxon>
        <taxon>Dermabacteraceae</taxon>
        <taxon>Brachybacterium</taxon>
    </lineage>
</organism>
<evidence type="ECO:0000256" key="1">
    <source>
        <dbReference type="ARBA" id="ARBA00008791"/>
    </source>
</evidence>
<keyword evidence="5" id="KW-1185">Reference proteome</keyword>
<feature type="region of interest" description="Disordered" evidence="2">
    <location>
        <begin position="39"/>
        <end position="69"/>
    </location>
</feature>
<name>A0A291GVL9_9MICO</name>
<evidence type="ECO:0000259" key="3">
    <source>
        <dbReference type="Pfam" id="PF00582"/>
    </source>
</evidence>
<dbReference type="CDD" id="cd00293">
    <property type="entry name" value="USP-like"/>
    <property type="match status" value="1"/>
</dbReference>
<dbReference type="SUPFAM" id="SSF52402">
    <property type="entry name" value="Adenine nucleotide alpha hydrolases-like"/>
    <property type="match status" value="1"/>
</dbReference>
<evidence type="ECO:0000313" key="5">
    <source>
        <dbReference type="Proteomes" id="UP000217889"/>
    </source>
</evidence>
<reference evidence="4 5" key="1">
    <citation type="journal article" date="2014" name="Int. J. Syst. Evol. Microbiol.">
        <title>Brachybacterium ginsengisoli sp. nov., isolated from soil of a ginseng field.</title>
        <authorList>
            <person name="Hoang V.A."/>
            <person name="Kim Y.J."/>
            <person name="Nguyen N.L."/>
            <person name="Yang D.C."/>
        </authorList>
    </citation>
    <scope>NUCLEOTIDE SEQUENCE [LARGE SCALE GENOMIC DNA]</scope>
    <source>
        <strain evidence="4 5">DCY80</strain>
    </source>
</reference>
<dbReference type="AlphaFoldDB" id="A0A291GVL9"/>
<dbReference type="RefSeq" id="WP_096798740.1">
    <property type="nucleotide sequence ID" value="NZ_CP023564.1"/>
</dbReference>
<proteinExistence type="inferred from homology"/>
<dbReference type="EMBL" id="CP023564">
    <property type="protein sequence ID" value="ATG54271.1"/>
    <property type="molecule type" value="Genomic_DNA"/>
</dbReference>
<evidence type="ECO:0000256" key="2">
    <source>
        <dbReference type="SAM" id="MobiDB-lite"/>
    </source>
</evidence>
<gene>
    <name evidence="4" type="ORF">CFK41_05390</name>
</gene>
<evidence type="ECO:0000313" key="4">
    <source>
        <dbReference type="EMBL" id="ATG54271.1"/>
    </source>
</evidence>
<accession>A0A291GVL9</accession>
<dbReference type="Proteomes" id="UP000217889">
    <property type="component" value="Chromosome"/>
</dbReference>
<dbReference type="InterPro" id="IPR014729">
    <property type="entry name" value="Rossmann-like_a/b/a_fold"/>
</dbReference>
<protein>
    <submittedName>
        <fullName evidence="4">Universal stress protein UspA</fullName>
    </submittedName>
</protein>
<dbReference type="OrthoDB" id="5419113at2"/>
<dbReference type="InterPro" id="IPR006015">
    <property type="entry name" value="Universal_stress_UspA"/>
</dbReference>
<dbReference type="Pfam" id="PF00582">
    <property type="entry name" value="Usp"/>
    <property type="match status" value="1"/>
</dbReference>
<comment type="similarity">
    <text evidence="1">Belongs to the universal stress protein A family.</text>
</comment>
<dbReference type="InterPro" id="IPR006016">
    <property type="entry name" value="UspA"/>
</dbReference>
<dbReference type="PRINTS" id="PR01438">
    <property type="entry name" value="UNVRSLSTRESS"/>
</dbReference>
<dbReference type="Gene3D" id="3.40.50.620">
    <property type="entry name" value="HUPs"/>
    <property type="match status" value="1"/>
</dbReference>
<sequence length="114" mass="12283">MSVLVAGTDTPAGQAAYLYGIEEARRRGEDLVVFLMEGSHTPSPELGEVTETVEHPDERNQSPTGDLIDRAERDDISALVIGVRHRSAVAKLFLGSSAQQIILEANKPVLCVKA</sequence>